<evidence type="ECO:0000256" key="1">
    <source>
        <dbReference type="SAM" id="MobiDB-lite"/>
    </source>
</evidence>
<feature type="region of interest" description="Disordered" evidence="1">
    <location>
        <begin position="203"/>
        <end position="237"/>
    </location>
</feature>
<evidence type="ECO:0000313" key="3">
    <source>
        <dbReference type="Proteomes" id="UP001165082"/>
    </source>
</evidence>
<gene>
    <name evidence="2" type="ORF">TrRE_jg9557</name>
</gene>
<dbReference type="OrthoDB" id="10483448at2759"/>
<feature type="compositionally biased region" description="Low complexity" evidence="1">
    <location>
        <begin position="204"/>
        <end position="216"/>
    </location>
</feature>
<name>A0A9W7A9M0_9STRA</name>
<protein>
    <submittedName>
        <fullName evidence="2">Uncharacterized protein</fullName>
    </submittedName>
</protein>
<keyword evidence="3" id="KW-1185">Reference proteome</keyword>
<dbReference type="AlphaFoldDB" id="A0A9W7A9M0"/>
<organism evidence="2 3">
    <name type="scientific">Triparma retinervis</name>
    <dbReference type="NCBI Taxonomy" id="2557542"/>
    <lineage>
        <taxon>Eukaryota</taxon>
        <taxon>Sar</taxon>
        <taxon>Stramenopiles</taxon>
        <taxon>Ochrophyta</taxon>
        <taxon>Bolidophyceae</taxon>
        <taxon>Parmales</taxon>
        <taxon>Triparmaceae</taxon>
        <taxon>Triparma</taxon>
    </lineage>
</organism>
<evidence type="ECO:0000313" key="2">
    <source>
        <dbReference type="EMBL" id="GMH66146.1"/>
    </source>
</evidence>
<dbReference type="Proteomes" id="UP001165082">
    <property type="component" value="Unassembled WGS sequence"/>
</dbReference>
<sequence>MSNYNLTLTGIVNGTNPLLDWEGLPPPSLFQEPKSESLTLSPSEGGKEDFLHETITSVPSSLSLSVNVCLSTRSKSSPHSCKGGLKMKFERAGEASIALSYMDGRSVLVTTIMRDPLLSPDQCFHDWEGVKSSVEKVTSSLRLIRESSAYSATTFVATTNERKNGGATVDTAVGVSLTSMQPTVFRVKKSEAGTFVMHQSVATSSSSSSSSSSPSKSTPPCPSLTFGVLAQASSPSNDQVEATFSDISKAMHT</sequence>
<comment type="caution">
    <text evidence="2">The sequence shown here is derived from an EMBL/GenBank/DDBJ whole genome shotgun (WGS) entry which is preliminary data.</text>
</comment>
<dbReference type="EMBL" id="BRXZ01001236">
    <property type="protein sequence ID" value="GMH66146.1"/>
    <property type="molecule type" value="Genomic_DNA"/>
</dbReference>
<proteinExistence type="predicted"/>
<accession>A0A9W7A9M0</accession>
<reference evidence="2" key="1">
    <citation type="submission" date="2022-07" db="EMBL/GenBank/DDBJ databases">
        <title>Genome analysis of Parmales, a sister group of diatoms, reveals the evolutionary specialization of diatoms from phago-mixotrophs to photoautotrophs.</title>
        <authorList>
            <person name="Ban H."/>
            <person name="Sato S."/>
            <person name="Yoshikawa S."/>
            <person name="Kazumasa Y."/>
            <person name="Nakamura Y."/>
            <person name="Ichinomiya M."/>
            <person name="Saitoh K."/>
            <person name="Sato N."/>
            <person name="Blanc-Mathieu R."/>
            <person name="Endo H."/>
            <person name="Kuwata A."/>
            <person name="Ogata H."/>
        </authorList>
    </citation>
    <scope>NUCLEOTIDE SEQUENCE</scope>
</reference>